<keyword evidence="3" id="KW-1185">Reference proteome</keyword>
<dbReference type="EMBL" id="AOID01000044">
    <property type="protein sequence ID" value="ELY65678.1"/>
    <property type="molecule type" value="Genomic_DNA"/>
</dbReference>
<reference evidence="2 3" key="1">
    <citation type="journal article" date="2014" name="PLoS Genet.">
        <title>Phylogenetically driven sequencing of extremely halophilic archaea reveals strategies for static and dynamic osmo-response.</title>
        <authorList>
            <person name="Becker E.A."/>
            <person name="Seitzer P.M."/>
            <person name="Tritt A."/>
            <person name="Larsen D."/>
            <person name="Krusor M."/>
            <person name="Yao A.I."/>
            <person name="Wu D."/>
            <person name="Madern D."/>
            <person name="Eisen J.A."/>
            <person name="Darling A.E."/>
            <person name="Facciotti M.T."/>
        </authorList>
    </citation>
    <scope>NUCLEOTIDE SEQUENCE [LARGE SCALE GENOMIC DNA]</scope>
    <source>
        <strain evidence="2 3">JCM 10478</strain>
    </source>
</reference>
<name>L9XYK0_9EURY</name>
<protein>
    <submittedName>
        <fullName evidence="2">Uncharacterized protein</fullName>
    </submittedName>
</protein>
<organism evidence="2 3">
    <name type="scientific">Natrinema versiforme JCM 10478</name>
    <dbReference type="NCBI Taxonomy" id="1227496"/>
    <lineage>
        <taxon>Archaea</taxon>
        <taxon>Methanobacteriati</taxon>
        <taxon>Methanobacteriota</taxon>
        <taxon>Stenosarchaea group</taxon>
        <taxon>Halobacteria</taxon>
        <taxon>Halobacteriales</taxon>
        <taxon>Natrialbaceae</taxon>
        <taxon>Natrinema</taxon>
    </lineage>
</organism>
<comment type="caution">
    <text evidence="2">The sequence shown here is derived from an EMBL/GenBank/DDBJ whole genome shotgun (WGS) entry which is preliminary data.</text>
</comment>
<dbReference type="Gene3D" id="1.20.1260.10">
    <property type="match status" value="1"/>
</dbReference>
<gene>
    <name evidence="2" type="ORF">C489_13950</name>
</gene>
<dbReference type="PANTHER" id="PTHR30565">
    <property type="entry name" value="PROTEIN YCIF"/>
    <property type="match status" value="1"/>
</dbReference>
<dbReference type="InterPro" id="IPR047114">
    <property type="entry name" value="YciF"/>
</dbReference>
<accession>L9XYK0</accession>
<evidence type="ECO:0000313" key="3">
    <source>
        <dbReference type="Proteomes" id="UP000011632"/>
    </source>
</evidence>
<dbReference type="RefSeq" id="WP_006431879.1">
    <property type="nucleotide sequence ID" value="NZ_AOID01000044.1"/>
</dbReference>
<dbReference type="Proteomes" id="UP000011632">
    <property type="component" value="Unassembled WGS sequence"/>
</dbReference>
<dbReference type="SUPFAM" id="SSF47240">
    <property type="entry name" value="Ferritin-like"/>
    <property type="match status" value="1"/>
</dbReference>
<dbReference type="OrthoDB" id="192254at2157"/>
<evidence type="ECO:0000313" key="2">
    <source>
        <dbReference type="EMBL" id="ELY65678.1"/>
    </source>
</evidence>
<dbReference type="PANTHER" id="PTHR30565:SF9">
    <property type="entry name" value="PROTEIN YCIF"/>
    <property type="match status" value="1"/>
</dbReference>
<dbReference type="Pfam" id="PF05974">
    <property type="entry name" value="DUF892"/>
    <property type="match status" value="1"/>
</dbReference>
<feature type="region of interest" description="Disordered" evidence="1">
    <location>
        <begin position="66"/>
        <end position="94"/>
    </location>
</feature>
<feature type="compositionally biased region" description="Basic and acidic residues" evidence="1">
    <location>
        <begin position="81"/>
        <end position="90"/>
    </location>
</feature>
<dbReference type="InterPro" id="IPR009078">
    <property type="entry name" value="Ferritin-like_SF"/>
</dbReference>
<dbReference type="AlphaFoldDB" id="L9XYK0"/>
<dbReference type="InterPro" id="IPR010287">
    <property type="entry name" value="DUF892_YciF-like"/>
</dbReference>
<dbReference type="PATRIC" id="fig|1227496.3.peg.2796"/>
<evidence type="ECO:0000256" key="1">
    <source>
        <dbReference type="SAM" id="MobiDB-lite"/>
    </source>
</evidence>
<sequence>MNIETLEDEFGYQLQRAYYVERAHVELLAEMAADAATDDLASRFETHRDETERHVERLERVFEELGRQPRATRSQTADGLAESRRTRFDGADGESPPTYVDLEIGLAAERLEIRSYEGLLALAGRLAYADDIVEPLEETLEEERATLGKLEALEMELSIVDSLETGHTEQ</sequence>
<dbReference type="InterPro" id="IPR012347">
    <property type="entry name" value="Ferritin-like"/>
</dbReference>
<dbReference type="STRING" id="1227496.C489_13950"/>
<proteinExistence type="predicted"/>